<dbReference type="PANTHER" id="PTHR46553:SF3">
    <property type="entry name" value="ADENINE NUCLEOTIDE ALPHA HYDROLASES-LIKE SUPERFAMILY PROTEIN"/>
    <property type="match status" value="1"/>
</dbReference>
<evidence type="ECO:0000313" key="3">
    <source>
        <dbReference type="EMBL" id="TQM69756.1"/>
    </source>
</evidence>
<dbReference type="Proteomes" id="UP000316706">
    <property type="component" value="Unassembled WGS sequence"/>
</dbReference>
<dbReference type="AlphaFoldDB" id="A0A543IGQ3"/>
<dbReference type="Pfam" id="PF00582">
    <property type="entry name" value="Usp"/>
    <property type="match status" value="2"/>
</dbReference>
<keyword evidence="4" id="KW-1185">Reference proteome</keyword>
<name>A0A543IGQ3_9ACTN</name>
<gene>
    <name evidence="3" type="ORF">FHX41_3466</name>
</gene>
<organism evidence="3 4">
    <name type="scientific">Actinomadura hallensis</name>
    <dbReference type="NCBI Taxonomy" id="337895"/>
    <lineage>
        <taxon>Bacteria</taxon>
        <taxon>Bacillati</taxon>
        <taxon>Actinomycetota</taxon>
        <taxon>Actinomycetes</taxon>
        <taxon>Streptosporangiales</taxon>
        <taxon>Thermomonosporaceae</taxon>
        <taxon>Actinomadura</taxon>
    </lineage>
</organism>
<dbReference type="PANTHER" id="PTHR46553">
    <property type="entry name" value="ADENINE NUCLEOTIDE ALPHA HYDROLASES-LIKE SUPERFAMILY PROTEIN"/>
    <property type="match status" value="1"/>
</dbReference>
<accession>A0A543IGQ3</accession>
<evidence type="ECO:0000313" key="4">
    <source>
        <dbReference type="Proteomes" id="UP000316706"/>
    </source>
</evidence>
<reference evidence="3 4" key="1">
    <citation type="submission" date="2019-06" db="EMBL/GenBank/DDBJ databases">
        <title>Sequencing the genomes of 1000 actinobacteria strains.</title>
        <authorList>
            <person name="Klenk H.-P."/>
        </authorList>
    </citation>
    <scope>NUCLEOTIDE SEQUENCE [LARGE SCALE GENOMIC DNA]</scope>
    <source>
        <strain evidence="3 4">DSM 45043</strain>
    </source>
</reference>
<dbReference type="SUPFAM" id="SSF52402">
    <property type="entry name" value="Adenine nucleotide alpha hydrolases-like"/>
    <property type="match status" value="2"/>
</dbReference>
<evidence type="ECO:0000259" key="2">
    <source>
        <dbReference type="Pfam" id="PF00582"/>
    </source>
</evidence>
<feature type="domain" description="UspA" evidence="2">
    <location>
        <begin position="152"/>
        <end position="285"/>
    </location>
</feature>
<dbReference type="EMBL" id="VFPO01000001">
    <property type="protein sequence ID" value="TQM69756.1"/>
    <property type="molecule type" value="Genomic_DNA"/>
</dbReference>
<evidence type="ECO:0000256" key="1">
    <source>
        <dbReference type="ARBA" id="ARBA00008791"/>
    </source>
</evidence>
<dbReference type="RefSeq" id="WP_141970149.1">
    <property type="nucleotide sequence ID" value="NZ_VFPO01000001.1"/>
</dbReference>
<proteinExistence type="inferred from homology"/>
<sequence>MSEQAVAGVLAGYDGSRGSARALDWAADEARMRGVPLTVLHTWEPQVRVPAARPVIDPRSLAQSILNSGIEHARKTAPDLEVRAVLARAPAAARLIEGGGDAELIVLGPRGAGGFAGLVLGSVAAQVAAHASCPVVIVRGGPGPRPEAEGGRVVVGMDGSPASRAALAMAFAEADARGSSLSAVVAWDPVTVRGLPPMVEEPELRSAAEARLARWMDPLRERHRGVDTRMEIVTGRPREVLIDAADGARLLVVGSRGLGGFRGLLLGSVSHALVHHAPCPVAVVHGGV</sequence>
<comment type="caution">
    <text evidence="3">The sequence shown here is derived from an EMBL/GenBank/DDBJ whole genome shotgun (WGS) entry which is preliminary data.</text>
</comment>
<protein>
    <submittedName>
        <fullName evidence="3">Nucleotide-binding universal stress UspA family protein</fullName>
    </submittedName>
</protein>
<comment type="similarity">
    <text evidence="1">Belongs to the universal stress protein A family.</text>
</comment>
<feature type="domain" description="UspA" evidence="2">
    <location>
        <begin position="9"/>
        <end position="139"/>
    </location>
</feature>
<dbReference type="InterPro" id="IPR006015">
    <property type="entry name" value="Universal_stress_UspA"/>
</dbReference>
<dbReference type="InterPro" id="IPR014729">
    <property type="entry name" value="Rossmann-like_a/b/a_fold"/>
</dbReference>
<dbReference type="OrthoDB" id="3174546at2"/>
<dbReference type="PRINTS" id="PR01438">
    <property type="entry name" value="UNVRSLSTRESS"/>
</dbReference>
<dbReference type="InterPro" id="IPR006016">
    <property type="entry name" value="UspA"/>
</dbReference>
<dbReference type="Gene3D" id="3.40.50.620">
    <property type="entry name" value="HUPs"/>
    <property type="match status" value="2"/>
</dbReference>